<sequence>MSRLCTVKVVREEDFRSQIGHDGHYFDLVDFSRVPGFQVVVDTPICHFKEQLAEEFGIPIQSQRLWLFVQRINGTFRPCTPLAPNEEKLSVGMKSSKKSNACELHLFLEVLHPLPVRNMISKDDILVFLKLYDPGQRQLRYVSTLFVKASSRPSRILPKLRTLAGFHAYEEIELYEEVNFEPTLMCVRIDINATFTYSQIQNGDIICYQKMPKAEDKYPNVELFFKHVHGQKDPQIRIQALEEEVAMLKHQVHCEKEAKKECDELKQELDNAMRQVDELRDQNRHIILEFSIQDLEQATENFSDMCNVGDNEYGGVYKGNVHKTMVAIKLSCSQSLFQQEVSILQKCRHPNIVTIIGICSEASALVYEWLPNGNLEDCIVSSNNSPPPLPWCKRTQIIGDVCCTLLFLHANKPSALVHGDLRPCNILIDANYRSKLCHFGLSNLFLAPGAFPPNLNVRLPYIDPEFLTTGELTPQSDIYSLGVIILRLLTGMSPFSIAKKVASALESDTLHLMIDKSAGHWPYAQAKQLAFLGLSCMEMTREKRPDLFTDVWKVIEPMVTRPLVAYFQSVFEGSSAPAHFFCPIRMEIMKDPQVASDGFTYESEAIKHWLDRGNTRSPMTNLALPNRDIIPNHALRSCIQEYLEFQRQQGQNLDP</sequence>
<dbReference type="InterPro" id="IPR008266">
    <property type="entry name" value="Tyr_kinase_AS"/>
</dbReference>
<comment type="catalytic activity">
    <reaction evidence="1">
        <text>S-ubiquitinyl-[E2 ubiquitin-conjugating enzyme]-L-cysteine + [acceptor protein]-L-lysine = [E2 ubiquitin-conjugating enzyme]-L-cysteine + N(6)-ubiquitinyl-[acceptor protein]-L-lysine.</text>
        <dbReference type="EC" id="2.3.2.27"/>
    </reaction>
</comment>
<dbReference type="Pfam" id="PF04564">
    <property type="entry name" value="U-box"/>
    <property type="match status" value="1"/>
</dbReference>
<comment type="pathway">
    <text evidence="2">Protein modification; protein ubiquitination.</text>
</comment>
<evidence type="ECO:0000256" key="1">
    <source>
        <dbReference type="ARBA" id="ARBA00000900"/>
    </source>
</evidence>
<dbReference type="InterPro" id="IPR024729">
    <property type="entry name" value="USP7_ICP0-binding_dom"/>
</dbReference>
<proteinExistence type="inferred from homology"/>
<dbReference type="CDD" id="cd16655">
    <property type="entry name" value="RING-Ubox_WDSUB1-like"/>
    <property type="match status" value="1"/>
</dbReference>
<comment type="caution">
    <text evidence="13">The sequence shown here is derived from an EMBL/GenBank/DDBJ whole genome shotgun (WGS) entry which is preliminary data.</text>
</comment>
<dbReference type="GO" id="GO:0008234">
    <property type="term" value="F:cysteine-type peptidase activity"/>
    <property type="evidence" value="ECO:0007669"/>
    <property type="project" value="UniProtKB-KW"/>
</dbReference>
<dbReference type="Gene3D" id="3.30.40.10">
    <property type="entry name" value="Zinc/RING finger domain, C3HC4 (zinc finger)"/>
    <property type="match status" value="1"/>
</dbReference>
<evidence type="ECO:0000256" key="4">
    <source>
        <dbReference type="ARBA" id="ARBA00012483"/>
    </source>
</evidence>
<comment type="similarity">
    <text evidence="3">Belongs to the peptidase C19 family.</text>
</comment>
<dbReference type="EMBL" id="CM027680">
    <property type="protein sequence ID" value="KAG0550666.1"/>
    <property type="molecule type" value="Genomic_DNA"/>
</dbReference>
<dbReference type="PANTHER" id="PTHR45647:SF50">
    <property type="entry name" value="U-BOX DOMAIN-CONTAINING PROTEIN 57"/>
    <property type="match status" value="1"/>
</dbReference>
<dbReference type="GO" id="GO:0016567">
    <property type="term" value="P:protein ubiquitination"/>
    <property type="evidence" value="ECO:0007669"/>
    <property type="project" value="InterPro"/>
</dbReference>
<evidence type="ECO:0000256" key="8">
    <source>
        <dbReference type="ARBA" id="ARBA00022801"/>
    </source>
</evidence>
<dbReference type="InterPro" id="IPR000719">
    <property type="entry name" value="Prot_kinase_dom"/>
</dbReference>
<dbReference type="GO" id="GO:0004672">
    <property type="term" value="F:protein kinase activity"/>
    <property type="evidence" value="ECO:0007669"/>
    <property type="project" value="InterPro"/>
</dbReference>
<evidence type="ECO:0000313" key="13">
    <source>
        <dbReference type="EMBL" id="KAG0550666.1"/>
    </source>
</evidence>
<feature type="domain" description="Protein kinase" evidence="11">
    <location>
        <begin position="302"/>
        <end position="559"/>
    </location>
</feature>
<dbReference type="GO" id="GO:0101005">
    <property type="term" value="F:deubiquitinase activity"/>
    <property type="evidence" value="ECO:0007669"/>
    <property type="project" value="UniProtKB-ARBA"/>
</dbReference>
<reference evidence="13" key="2">
    <citation type="submission" date="2020-10" db="EMBL/GenBank/DDBJ databases">
        <authorList>
            <person name="Cooper E.A."/>
            <person name="Brenton Z.W."/>
            <person name="Flinn B.S."/>
            <person name="Jenkins J."/>
            <person name="Shu S."/>
            <person name="Flowers D."/>
            <person name="Luo F."/>
            <person name="Wang Y."/>
            <person name="Xia P."/>
            <person name="Barry K."/>
            <person name="Daum C."/>
            <person name="Lipzen A."/>
            <person name="Yoshinaga Y."/>
            <person name="Schmutz J."/>
            <person name="Saski C."/>
            <person name="Vermerris W."/>
            <person name="Kresovich S."/>
        </authorList>
    </citation>
    <scope>NUCLEOTIDE SEQUENCE</scope>
</reference>
<evidence type="ECO:0000313" key="14">
    <source>
        <dbReference type="Proteomes" id="UP000807115"/>
    </source>
</evidence>
<dbReference type="SUPFAM" id="SSF56112">
    <property type="entry name" value="Protein kinase-like (PK-like)"/>
    <property type="match status" value="1"/>
</dbReference>
<keyword evidence="5" id="KW-0645">Protease</keyword>
<dbReference type="Pfam" id="PF00069">
    <property type="entry name" value="Pkinase"/>
    <property type="match status" value="1"/>
</dbReference>
<dbReference type="InterPro" id="IPR011009">
    <property type="entry name" value="Kinase-like_dom_sf"/>
</dbReference>
<dbReference type="FunFam" id="3.10.20.90:FF:000050">
    <property type="entry name" value="Ubiquitin carboxyl-terminal hydrolase 13"/>
    <property type="match status" value="1"/>
</dbReference>
<feature type="domain" description="U-box" evidence="12">
    <location>
        <begin position="575"/>
        <end position="649"/>
    </location>
</feature>
<keyword evidence="10" id="KW-0175">Coiled coil</keyword>
<evidence type="ECO:0000256" key="5">
    <source>
        <dbReference type="ARBA" id="ARBA00022670"/>
    </source>
</evidence>
<keyword evidence="8" id="KW-0378">Hydrolase</keyword>
<evidence type="ECO:0000256" key="2">
    <source>
        <dbReference type="ARBA" id="ARBA00004906"/>
    </source>
</evidence>
<dbReference type="EC" id="2.3.2.27" evidence="4"/>
<dbReference type="PROSITE" id="PS51698">
    <property type="entry name" value="U_BOX"/>
    <property type="match status" value="1"/>
</dbReference>
<dbReference type="Pfam" id="PF12436">
    <property type="entry name" value="USP7_ICP0_bdg"/>
    <property type="match status" value="1"/>
</dbReference>
<gene>
    <name evidence="13" type="ORF">BDA96_01G358100</name>
</gene>
<evidence type="ECO:0000256" key="6">
    <source>
        <dbReference type="ARBA" id="ARBA00022679"/>
    </source>
</evidence>
<dbReference type="Gene3D" id="3.10.20.90">
    <property type="entry name" value="Phosphatidylinositol 3-kinase Catalytic Subunit, Chain A, domain 1"/>
    <property type="match status" value="1"/>
</dbReference>
<dbReference type="GO" id="GO:0005634">
    <property type="term" value="C:nucleus"/>
    <property type="evidence" value="ECO:0007669"/>
    <property type="project" value="UniProtKB-ARBA"/>
</dbReference>
<evidence type="ECO:0000256" key="10">
    <source>
        <dbReference type="SAM" id="Coils"/>
    </source>
</evidence>
<evidence type="ECO:0000259" key="12">
    <source>
        <dbReference type="PROSITE" id="PS51698"/>
    </source>
</evidence>
<dbReference type="Gene3D" id="1.10.510.10">
    <property type="entry name" value="Transferase(Phosphotransferase) domain 1"/>
    <property type="match status" value="1"/>
</dbReference>
<organism evidence="13 14">
    <name type="scientific">Sorghum bicolor</name>
    <name type="common">Sorghum</name>
    <name type="synonym">Sorghum vulgare</name>
    <dbReference type="NCBI Taxonomy" id="4558"/>
    <lineage>
        <taxon>Eukaryota</taxon>
        <taxon>Viridiplantae</taxon>
        <taxon>Streptophyta</taxon>
        <taxon>Embryophyta</taxon>
        <taxon>Tracheophyta</taxon>
        <taxon>Spermatophyta</taxon>
        <taxon>Magnoliopsida</taxon>
        <taxon>Liliopsida</taxon>
        <taxon>Poales</taxon>
        <taxon>Poaceae</taxon>
        <taxon>PACMAD clade</taxon>
        <taxon>Panicoideae</taxon>
        <taxon>Andropogonodae</taxon>
        <taxon>Andropogoneae</taxon>
        <taxon>Sorghinae</taxon>
        <taxon>Sorghum</taxon>
    </lineage>
</organism>
<dbReference type="SMART" id="SM00504">
    <property type="entry name" value="Ubox"/>
    <property type="match status" value="1"/>
</dbReference>
<accession>A0A921S2X6</accession>
<reference evidence="13" key="1">
    <citation type="journal article" date="2019" name="BMC Genomics">
        <title>A new reference genome for Sorghum bicolor reveals high levels of sequence similarity between sweet and grain genotypes: implications for the genetics of sugar metabolism.</title>
        <authorList>
            <person name="Cooper E.A."/>
            <person name="Brenton Z.W."/>
            <person name="Flinn B.S."/>
            <person name="Jenkins J."/>
            <person name="Shu S."/>
            <person name="Flowers D."/>
            <person name="Luo F."/>
            <person name="Wang Y."/>
            <person name="Xia P."/>
            <person name="Barry K."/>
            <person name="Daum C."/>
            <person name="Lipzen A."/>
            <person name="Yoshinaga Y."/>
            <person name="Schmutz J."/>
            <person name="Saski C."/>
            <person name="Vermerris W."/>
            <person name="Kresovich S."/>
        </authorList>
    </citation>
    <scope>NUCLEOTIDE SEQUENCE</scope>
</reference>
<evidence type="ECO:0000259" key="11">
    <source>
        <dbReference type="PROSITE" id="PS50011"/>
    </source>
</evidence>
<dbReference type="InterPro" id="IPR013083">
    <property type="entry name" value="Znf_RING/FYVE/PHD"/>
</dbReference>
<keyword evidence="9" id="KW-0788">Thiol protease</keyword>
<dbReference type="PROSITE" id="PS00109">
    <property type="entry name" value="PROTEIN_KINASE_TYR"/>
    <property type="match status" value="1"/>
</dbReference>
<dbReference type="PANTHER" id="PTHR45647">
    <property type="entry name" value="OS02G0152300 PROTEIN"/>
    <property type="match status" value="1"/>
</dbReference>
<dbReference type="GO" id="GO:0005524">
    <property type="term" value="F:ATP binding"/>
    <property type="evidence" value="ECO:0007669"/>
    <property type="project" value="InterPro"/>
</dbReference>
<dbReference type="GO" id="GO:0061630">
    <property type="term" value="F:ubiquitin protein ligase activity"/>
    <property type="evidence" value="ECO:0007669"/>
    <property type="project" value="UniProtKB-EC"/>
</dbReference>
<protein>
    <recommendedName>
        <fullName evidence="4">RING-type E3 ubiquitin transferase</fullName>
        <ecNumber evidence="4">2.3.2.27</ecNumber>
    </recommendedName>
</protein>
<dbReference type="AlphaFoldDB" id="A0A921S2X6"/>
<dbReference type="GO" id="GO:0006508">
    <property type="term" value="P:proteolysis"/>
    <property type="evidence" value="ECO:0007669"/>
    <property type="project" value="UniProtKB-KW"/>
</dbReference>
<evidence type="ECO:0000256" key="9">
    <source>
        <dbReference type="ARBA" id="ARBA00022807"/>
    </source>
</evidence>
<feature type="coiled-coil region" evidence="10">
    <location>
        <begin position="238"/>
        <end position="289"/>
    </location>
</feature>
<dbReference type="Proteomes" id="UP000807115">
    <property type="component" value="Chromosome 1"/>
</dbReference>
<dbReference type="SUPFAM" id="SSF57850">
    <property type="entry name" value="RING/U-box"/>
    <property type="match status" value="1"/>
</dbReference>
<dbReference type="InterPro" id="IPR003613">
    <property type="entry name" value="Ubox_domain"/>
</dbReference>
<evidence type="ECO:0000256" key="7">
    <source>
        <dbReference type="ARBA" id="ARBA00022786"/>
    </source>
</evidence>
<dbReference type="InterPro" id="IPR051348">
    <property type="entry name" value="U-box_ubiquitin_ligases"/>
</dbReference>
<evidence type="ECO:0000256" key="3">
    <source>
        <dbReference type="ARBA" id="ARBA00009085"/>
    </source>
</evidence>
<name>A0A921S2X6_SORBI</name>
<dbReference type="PROSITE" id="PS50011">
    <property type="entry name" value="PROTEIN_KINASE_DOM"/>
    <property type="match status" value="1"/>
</dbReference>
<keyword evidence="7" id="KW-0833">Ubl conjugation pathway</keyword>
<dbReference type="Gene3D" id="3.30.200.20">
    <property type="entry name" value="Phosphorylase Kinase, domain 1"/>
    <property type="match status" value="1"/>
</dbReference>
<keyword evidence="6" id="KW-0808">Transferase</keyword>